<dbReference type="Pfam" id="PF00179">
    <property type="entry name" value="UQ_con"/>
    <property type="match status" value="1"/>
</dbReference>
<accession>A0A481YTI8</accession>
<evidence type="ECO:0000256" key="5">
    <source>
        <dbReference type="ARBA" id="ARBA00022786"/>
    </source>
</evidence>
<dbReference type="UniPathway" id="UPA00143"/>
<evidence type="ECO:0000313" key="9">
    <source>
        <dbReference type="EMBL" id="QBK86330.1"/>
    </source>
</evidence>
<dbReference type="EMBL" id="MK500334">
    <property type="protein sequence ID" value="QBK86330.1"/>
    <property type="molecule type" value="Genomic_DNA"/>
</dbReference>
<dbReference type="SMART" id="SM00212">
    <property type="entry name" value="UBCc"/>
    <property type="match status" value="1"/>
</dbReference>
<dbReference type="GO" id="GO:0061631">
    <property type="term" value="F:ubiquitin conjugating enzyme activity"/>
    <property type="evidence" value="ECO:0007669"/>
    <property type="project" value="UniProtKB-EC"/>
</dbReference>
<dbReference type="FunFam" id="3.10.110.10:FF:000060">
    <property type="entry name" value="Ubiquitin conjugating enzyme (UbcB)"/>
    <property type="match status" value="1"/>
</dbReference>
<proteinExistence type="predicted"/>
<evidence type="ECO:0000256" key="4">
    <source>
        <dbReference type="ARBA" id="ARBA00022741"/>
    </source>
</evidence>
<reference evidence="9" key="1">
    <citation type="journal article" date="2019" name="MBio">
        <title>Virus Genomes from Deep Sea Sediments Expand the Ocean Megavirome and Support Independent Origins of Viral Gigantism.</title>
        <authorList>
            <person name="Backstrom D."/>
            <person name="Yutin N."/>
            <person name="Jorgensen S.L."/>
            <person name="Dharamshi J."/>
            <person name="Homa F."/>
            <person name="Zaremba-Niedwiedzka K."/>
            <person name="Spang A."/>
            <person name="Wolf Y.I."/>
            <person name="Koonin E.V."/>
            <person name="Ettema T.J."/>
        </authorList>
    </citation>
    <scope>NUCLEOTIDE SEQUENCE</scope>
</reference>
<evidence type="ECO:0000256" key="3">
    <source>
        <dbReference type="ARBA" id="ARBA00022679"/>
    </source>
</evidence>
<dbReference type="SUPFAM" id="SSF54495">
    <property type="entry name" value="UBC-like"/>
    <property type="match status" value="1"/>
</dbReference>
<name>A0A481YTI8_9VIRU</name>
<evidence type="ECO:0000259" key="8">
    <source>
        <dbReference type="PROSITE" id="PS50127"/>
    </source>
</evidence>
<evidence type="ECO:0000256" key="1">
    <source>
        <dbReference type="ARBA" id="ARBA00004906"/>
    </source>
</evidence>
<evidence type="ECO:0000256" key="6">
    <source>
        <dbReference type="ARBA" id="ARBA00022840"/>
    </source>
</evidence>
<dbReference type="Gene3D" id="3.10.110.10">
    <property type="entry name" value="Ubiquitin Conjugating Enzyme"/>
    <property type="match status" value="1"/>
</dbReference>
<dbReference type="InterPro" id="IPR000608">
    <property type="entry name" value="UBC"/>
</dbReference>
<keyword evidence="4" id="KW-0547">Nucleotide-binding</keyword>
<keyword evidence="5" id="KW-0833">Ubl conjugation pathway</keyword>
<dbReference type="GO" id="GO:0016567">
    <property type="term" value="P:protein ubiquitination"/>
    <property type="evidence" value="ECO:0007669"/>
    <property type="project" value="UniProtKB-UniPathway"/>
</dbReference>
<sequence>METSILRLKRELQNLIQNPPPNISATPQKENFFLWDVIITGPVDTPYEGGKFKLEIYFPPEYPFQPPKINFITKIFHPNINCKGGVCLGILQDWGASLTIKTVLLTICALLMTPNPDDPLMPQIANLYKTNKSKYFDIAKKWTQEYAM</sequence>
<keyword evidence="3" id="KW-0808">Transferase</keyword>
<dbReference type="PROSITE" id="PS50127">
    <property type="entry name" value="UBC_2"/>
    <property type="match status" value="1"/>
</dbReference>
<dbReference type="PROSITE" id="PS00183">
    <property type="entry name" value="UBC_1"/>
    <property type="match status" value="1"/>
</dbReference>
<dbReference type="InterPro" id="IPR023313">
    <property type="entry name" value="UBQ-conjugating_AS"/>
</dbReference>
<evidence type="ECO:0000256" key="7">
    <source>
        <dbReference type="PROSITE-ProRule" id="PRU10133"/>
    </source>
</evidence>
<dbReference type="InterPro" id="IPR016135">
    <property type="entry name" value="UBQ-conjugating_enzyme/RWD"/>
</dbReference>
<gene>
    <name evidence="9" type="ORF">LCMAC102_01250</name>
</gene>
<comment type="pathway">
    <text evidence="1">Protein modification; protein ubiquitination.</text>
</comment>
<dbReference type="PANTHER" id="PTHR24068">
    <property type="entry name" value="UBIQUITIN-CONJUGATING ENZYME E2"/>
    <property type="match status" value="1"/>
</dbReference>
<feature type="active site" description="Glycyl thioester intermediate" evidence="7">
    <location>
        <position position="87"/>
    </location>
</feature>
<protein>
    <recommendedName>
        <fullName evidence="2">E2 ubiquitin-conjugating enzyme</fullName>
        <ecNumber evidence="2">2.3.2.23</ecNumber>
    </recommendedName>
</protein>
<feature type="domain" description="UBC core" evidence="8">
    <location>
        <begin position="3"/>
        <end position="148"/>
    </location>
</feature>
<evidence type="ECO:0000256" key="2">
    <source>
        <dbReference type="ARBA" id="ARBA00012486"/>
    </source>
</evidence>
<organism evidence="9">
    <name type="scientific">Marseillevirus LCMAC102</name>
    <dbReference type="NCBI Taxonomy" id="2506603"/>
    <lineage>
        <taxon>Viruses</taxon>
        <taxon>Varidnaviria</taxon>
        <taxon>Bamfordvirae</taxon>
        <taxon>Nucleocytoviricota</taxon>
        <taxon>Megaviricetes</taxon>
        <taxon>Pimascovirales</taxon>
        <taxon>Pimascovirales incertae sedis</taxon>
        <taxon>Marseilleviridae</taxon>
    </lineage>
</organism>
<dbReference type="GO" id="GO:0005524">
    <property type="term" value="F:ATP binding"/>
    <property type="evidence" value="ECO:0007669"/>
    <property type="project" value="UniProtKB-KW"/>
</dbReference>
<keyword evidence="6" id="KW-0067">ATP-binding</keyword>
<dbReference type="EC" id="2.3.2.23" evidence="2"/>